<comment type="caution">
    <text evidence="3">The sequence shown here is derived from an EMBL/GenBank/DDBJ whole genome shotgun (WGS) entry which is preliminary data.</text>
</comment>
<proteinExistence type="predicted"/>
<name>A0AAD3SMF2_NEPGR</name>
<evidence type="ECO:0000313" key="3">
    <source>
        <dbReference type="EMBL" id="GMH13777.1"/>
    </source>
</evidence>
<feature type="signal peptide" evidence="2">
    <location>
        <begin position="1"/>
        <end position="22"/>
    </location>
</feature>
<dbReference type="Proteomes" id="UP001279734">
    <property type="component" value="Unassembled WGS sequence"/>
</dbReference>
<feature type="chain" id="PRO_5042244155" evidence="2">
    <location>
        <begin position="23"/>
        <end position="166"/>
    </location>
</feature>
<evidence type="ECO:0000313" key="4">
    <source>
        <dbReference type="Proteomes" id="UP001279734"/>
    </source>
</evidence>
<keyword evidence="2" id="KW-0732">Signal</keyword>
<feature type="compositionally biased region" description="Basic and acidic residues" evidence="1">
    <location>
        <begin position="114"/>
        <end position="123"/>
    </location>
</feature>
<feature type="compositionally biased region" description="Polar residues" evidence="1">
    <location>
        <begin position="103"/>
        <end position="113"/>
    </location>
</feature>
<feature type="region of interest" description="Disordered" evidence="1">
    <location>
        <begin position="96"/>
        <end position="137"/>
    </location>
</feature>
<organism evidence="3 4">
    <name type="scientific">Nepenthes gracilis</name>
    <name type="common">Slender pitcher plant</name>
    <dbReference type="NCBI Taxonomy" id="150966"/>
    <lineage>
        <taxon>Eukaryota</taxon>
        <taxon>Viridiplantae</taxon>
        <taxon>Streptophyta</taxon>
        <taxon>Embryophyta</taxon>
        <taxon>Tracheophyta</taxon>
        <taxon>Spermatophyta</taxon>
        <taxon>Magnoliopsida</taxon>
        <taxon>eudicotyledons</taxon>
        <taxon>Gunneridae</taxon>
        <taxon>Pentapetalae</taxon>
        <taxon>Caryophyllales</taxon>
        <taxon>Nepenthaceae</taxon>
        <taxon>Nepenthes</taxon>
    </lineage>
</organism>
<protein>
    <submittedName>
        <fullName evidence="3">Uncharacterized protein</fullName>
    </submittedName>
</protein>
<dbReference type="AlphaFoldDB" id="A0AAD3SMF2"/>
<evidence type="ECO:0000256" key="2">
    <source>
        <dbReference type="SAM" id="SignalP"/>
    </source>
</evidence>
<sequence>MVCMGVVVCVCLLVRYVSRVCAKGSRCCVRHFGPSGVVTGGSNVGSGVCVLGWAVDLGRSWAKYWAGQCVCSAVAVPDDILKIKLEIEAELHGEDQSWGRGESNLSAQSQSRYSDQDNRDWRGRSAQLPPPVEERPWESLGRIEGLAGRLTDSACMTLIAESQRPT</sequence>
<keyword evidence="4" id="KW-1185">Reference proteome</keyword>
<dbReference type="EMBL" id="BSYO01000013">
    <property type="protein sequence ID" value="GMH13777.1"/>
    <property type="molecule type" value="Genomic_DNA"/>
</dbReference>
<accession>A0AAD3SMF2</accession>
<reference evidence="3" key="1">
    <citation type="submission" date="2023-05" db="EMBL/GenBank/DDBJ databases">
        <title>Nepenthes gracilis genome sequencing.</title>
        <authorList>
            <person name="Fukushima K."/>
        </authorList>
    </citation>
    <scope>NUCLEOTIDE SEQUENCE</scope>
    <source>
        <strain evidence="3">SING2019-196</strain>
    </source>
</reference>
<gene>
    <name evidence="3" type="ORF">Nepgr_015618</name>
</gene>
<evidence type="ECO:0000256" key="1">
    <source>
        <dbReference type="SAM" id="MobiDB-lite"/>
    </source>
</evidence>